<organism evidence="2 3">
    <name type="scientific">Ditylenchus destructor</name>
    <dbReference type="NCBI Taxonomy" id="166010"/>
    <lineage>
        <taxon>Eukaryota</taxon>
        <taxon>Metazoa</taxon>
        <taxon>Ecdysozoa</taxon>
        <taxon>Nematoda</taxon>
        <taxon>Chromadorea</taxon>
        <taxon>Rhabditida</taxon>
        <taxon>Tylenchina</taxon>
        <taxon>Tylenchomorpha</taxon>
        <taxon>Sphaerularioidea</taxon>
        <taxon>Anguinidae</taxon>
        <taxon>Anguininae</taxon>
        <taxon>Ditylenchus</taxon>
    </lineage>
</organism>
<feature type="compositionally biased region" description="Polar residues" evidence="1">
    <location>
        <begin position="232"/>
        <end position="250"/>
    </location>
</feature>
<dbReference type="AlphaFoldDB" id="A0AAD4MVP1"/>
<proteinExistence type="predicted"/>
<feature type="region of interest" description="Disordered" evidence="1">
    <location>
        <begin position="232"/>
        <end position="256"/>
    </location>
</feature>
<reference evidence="2" key="1">
    <citation type="submission" date="2022-01" db="EMBL/GenBank/DDBJ databases">
        <title>Genome Sequence Resource for Two Populations of Ditylenchus destructor, the Migratory Endoparasitic Phytonematode.</title>
        <authorList>
            <person name="Zhang H."/>
            <person name="Lin R."/>
            <person name="Xie B."/>
        </authorList>
    </citation>
    <scope>NUCLEOTIDE SEQUENCE</scope>
    <source>
        <strain evidence="2">BazhouSP</strain>
    </source>
</reference>
<sequence>MEEESDHSQLNIEKSQLNEPNALLNAPRVQDIVLPCQIQEQIGVEVQSGNSEIDTEKPQSKDNFISNVEDTSSQLKEQQVEDKKISPPKENGNFAQHNGKYQNFGGAKRGNNGRNNGKPFHRQGRRSVDLNSMHHIQSSIYVFPYCGQDYNRFPEQTYTMPQQQYNHMSSLPYQMTQSTPQGYNPMMQNVAYAPIIPGFPHTGQYMMPAEQQMPGLFDVGFSPPFTGQQIPQAQSSNYSKRNFARSTGSNHDIKNIGRRFDTNSGAAGINNDHHYQQGFLVQNSVYGAPNGQPHTAFYGSGYPGFYSPGSSCTEQPYLQLQQQYPMYGLPYQFVPPLPTQQWFNPMPQSMMYHPAMPDAEHTSQNIAAVEKSINALCGQKYVPHALQSAEVTAISQHVQENDTSLELKEDSEKAVKKSLALVNTNEVCETQDGKKAARDKMEEDQLQGNRSRPLSDIPNIDLSANETKKMPAAMETVKPEESKCDQVENKNEWNNKNRVDLLKAKLESCDQNSREPLQDICNVVDTIKLKETKGKEQNAELNSTKTEEDGWQEVKNKKHKDRFDTLKSKMGYRDCGNCSMHGGSPSQTFLNRRNVDFGRNVHESPSTAKRAWPRNTPMPLKGG</sequence>
<evidence type="ECO:0000256" key="1">
    <source>
        <dbReference type="SAM" id="MobiDB-lite"/>
    </source>
</evidence>
<feature type="region of interest" description="Disordered" evidence="1">
    <location>
        <begin position="46"/>
        <end position="65"/>
    </location>
</feature>
<keyword evidence="3" id="KW-1185">Reference proteome</keyword>
<protein>
    <submittedName>
        <fullName evidence="2">Uncharacterized protein</fullName>
    </submittedName>
</protein>
<feature type="region of interest" description="Disordered" evidence="1">
    <location>
        <begin position="71"/>
        <end position="124"/>
    </location>
</feature>
<feature type="compositionally biased region" description="Low complexity" evidence="1">
    <location>
        <begin position="103"/>
        <end position="118"/>
    </location>
</feature>
<evidence type="ECO:0000313" key="2">
    <source>
        <dbReference type="EMBL" id="KAI1702895.1"/>
    </source>
</evidence>
<name>A0AAD4MVP1_9BILA</name>
<dbReference type="Proteomes" id="UP001201812">
    <property type="component" value="Unassembled WGS sequence"/>
</dbReference>
<feature type="compositionally biased region" description="Basic and acidic residues" evidence="1">
    <location>
        <begin position="78"/>
        <end position="87"/>
    </location>
</feature>
<gene>
    <name evidence="2" type="ORF">DdX_15226</name>
</gene>
<evidence type="ECO:0000313" key="3">
    <source>
        <dbReference type="Proteomes" id="UP001201812"/>
    </source>
</evidence>
<feature type="region of interest" description="Disordered" evidence="1">
    <location>
        <begin position="599"/>
        <end position="623"/>
    </location>
</feature>
<comment type="caution">
    <text evidence="2">The sequence shown here is derived from an EMBL/GenBank/DDBJ whole genome shotgun (WGS) entry which is preliminary data.</text>
</comment>
<dbReference type="EMBL" id="JAKKPZ010000091">
    <property type="protein sequence ID" value="KAI1702895.1"/>
    <property type="molecule type" value="Genomic_DNA"/>
</dbReference>
<accession>A0AAD4MVP1</accession>
<feature type="region of interest" description="Disordered" evidence="1">
    <location>
        <begin position="430"/>
        <end position="459"/>
    </location>
</feature>
<feature type="compositionally biased region" description="Basic and acidic residues" evidence="1">
    <location>
        <begin position="431"/>
        <end position="443"/>
    </location>
</feature>